<reference evidence="1 2" key="1">
    <citation type="submission" date="2012-02" db="EMBL/GenBank/DDBJ databases">
        <title>Complete genome sequence of Phycisphaera mikurensis NBRC 102666.</title>
        <authorList>
            <person name="Ankai A."/>
            <person name="Hosoyama A."/>
            <person name="Terui Y."/>
            <person name="Sekine M."/>
            <person name="Fukai R."/>
            <person name="Kato Y."/>
            <person name="Nakamura S."/>
            <person name="Yamada-Narita S."/>
            <person name="Kawakoshi A."/>
            <person name="Fukunaga Y."/>
            <person name="Yamazaki S."/>
            <person name="Fujita N."/>
        </authorList>
    </citation>
    <scope>NUCLEOTIDE SEQUENCE [LARGE SCALE GENOMIC DNA]</scope>
    <source>
        <strain evidence="2">NBRC 102666 / KCTC 22515 / FYK2301M01</strain>
    </source>
</reference>
<evidence type="ECO:0000313" key="1">
    <source>
        <dbReference type="EMBL" id="BAM03842.1"/>
    </source>
</evidence>
<protein>
    <submittedName>
        <fullName evidence="1">Uncharacterized protein</fullName>
    </submittedName>
</protein>
<dbReference type="HOGENOM" id="CLU_2586682_0_0_0"/>
<dbReference type="AlphaFoldDB" id="I0IF04"/>
<dbReference type="EMBL" id="AP012338">
    <property type="protein sequence ID" value="BAM03842.1"/>
    <property type="molecule type" value="Genomic_DNA"/>
</dbReference>
<evidence type="ECO:0000313" key="2">
    <source>
        <dbReference type="Proteomes" id="UP000007881"/>
    </source>
</evidence>
<name>I0IF04_PHYMF</name>
<keyword evidence="2" id="KW-1185">Reference proteome</keyword>
<dbReference type="Proteomes" id="UP000007881">
    <property type="component" value="Chromosome"/>
</dbReference>
<proteinExistence type="predicted"/>
<dbReference type="STRING" id="1142394.PSMK_16830"/>
<dbReference type="KEGG" id="phm:PSMK_16830"/>
<sequence length="80" mass="8593">MAEVVRAALRFITEGAEARRPRREAQRWMVLRRSSRRDGPVDAGSFDRGVEAEAAGESAGPILTSSLRASSVASVPPCPL</sequence>
<accession>I0IF04</accession>
<organism evidence="1 2">
    <name type="scientific">Phycisphaera mikurensis (strain NBRC 102666 / KCTC 22515 / FYK2301M01)</name>
    <dbReference type="NCBI Taxonomy" id="1142394"/>
    <lineage>
        <taxon>Bacteria</taxon>
        <taxon>Pseudomonadati</taxon>
        <taxon>Planctomycetota</taxon>
        <taxon>Phycisphaerae</taxon>
        <taxon>Phycisphaerales</taxon>
        <taxon>Phycisphaeraceae</taxon>
        <taxon>Phycisphaera</taxon>
    </lineage>
</organism>
<gene>
    <name evidence="1" type="ordered locus">PSMK_16830</name>
</gene>